<sequence length="180" mass="20514">GSTIAIISKDPEDIEFIDIDGYQKRIVKKKDDYYTISLSQVLYDGIWQLETMFQVEEDEDTLITPDYSGGVNHIEYYSYGNTSFKENQSSRLEFDSDKGTLVLFIDDVQQPVYISGIKEKVRFITTLTCHFLTITTSNFIPPAISTTLLRTYFTLFDALLADLFVTTQAFDSIAKAFSTI</sequence>
<comment type="caution">
    <text evidence="1">The sequence shown here is derived from an EMBL/GenBank/DDBJ whole genome shotgun (WGS) entry which is preliminary data.</text>
</comment>
<dbReference type="AlphaFoldDB" id="A0A5J4VUE3"/>
<proteinExistence type="predicted"/>
<name>A0A5J4VUE3_9EUKA</name>
<dbReference type="EMBL" id="SNRW01004994">
    <property type="protein sequence ID" value="KAA6386020.1"/>
    <property type="molecule type" value="Genomic_DNA"/>
</dbReference>
<protein>
    <submittedName>
        <fullName evidence="1">Uncharacterized protein</fullName>
    </submittedName>
</protein>
<reference evidence="1 2" key="1">
    <citation type="submission" date="2019-03" db="EMBL/GenBank/DDBJ databases">
        <title>Single cell metagenomics reveals metabolic interactions within the superorganism composed of flagellate Streblomastix strix and complex community of Bacteroidetes bacteria on its surface.</title>
        <authorList>
            <person name="Treitli S.C."/>
            <person name="Kolisko M."/>
            <person name="Husnik F."/>
            <person name="Keeling P."/>
            <person name="Hampl V."/>
        </authorList>
    </citation>
    <scope>NUCLEOTIDE SEQUENCE [LARGE SCALE GENOMIC DNA]</scope>
    <source>
        <strain evidence="1">ST1C</strain>
    </source>
</reference>
<gene>
    <name evidence="1" type="ORF">EZS28_018451</name>
</gene>
<evidence type="ECO:0000313" key="1">
    <source>
        <dbReference type="EMBL" id="KAA6386020.1"/>
    </source>
</evidence>
<accession>A0A5J4VUE3</accession>
<organism evidence="1 2">
    <name type="scientific">Streblomastix strix</name>
    <dbReference type="NCBI Taxonomy" id="222440"/>
    <lineage>
        <taxon>Eukaryota</taxon>
        <taxon>Metamonada</taxon>
        <taxon>Preaxostyla</taxon>
        <taxon>Oxymonadida</taxon>
        <taxon>Streblomastigidae</taxon>
        <taxon>Streblomastix</taxon>
    </lineage>
</organism>
<feature type="non-terminal residue" evidence="1">
    <location>
        <position position="1"/>
    </location>
</feature>
<dbReference type="Proteomes" id="UP000324800">
    <property type="component" value="Unassembled WGS sequence"/>
</dbReference>
<evidence type="ECO:0000313" key="2">
    <source>
        <dbReference type="Proteomes" id="UP000324800"/>
    </source>
</evidence>